<organism evidence="2 3">
    <name type="scientific">Neisseria meningitidis serogroup C (strain 8013)</name>
    <dbReference type="NCBI Taxonomy" id="604162"/>
    <lineage>
        <taxon>Bacteria</taxon>
        <taxon>Pseudomonadati</taxon>
        <taxon>Pseudomonadota</taxon>
        <taxon>Betaproteobacteria</taxon>
        <taxon>Neisseriales</taxon>
        <taxon>Neisseriaceae</taxon>
        <taxon>Neisseria</taxon>
    </lineage>
</organism>
<dbReference type="KEGG" id="nmt:NMV_0102"/>
<evidence type="ECO:0000313" key="3">
    <source>
        <dbReference type="Proteomes" id="UP000002076"/>
    </source>
</evidence>
<evidence type="ECO:0000256" key="1">
    <source>
        <dbReference type="SAM" id="Phobius"/>
    </source>
</evidence>
<protein>
    <submittedName>
        <fullName evidence="2">Uncharacterized protein</fullName>
    </submittedName>
</protein>
<dbReference type="Proteomes" id="UP000002076">
    <property type="component" value="Chromosome"/>
</dbReference>
<keyword evidence="1" id="KW-0472">Membrane</keyword>
<sequence length="50" mass="5301">MSNNHSFFRPEVFVAQRNKWTGPVGWVGAIGAGIFSAAGGYNIGSGMMKP</sequence>
<accession>A0A9K2KNW3</accession>
<name>A0A9K2KNW3_NEIM8</name>
<proteinExistence type="predicted"/>
<keyword evidence="1" id="KW-0812">Transmembrane</keyword>
<reference evidence="2 3" key="1">
    <citation type="journal article" date="2009" name="Genome Biol.">
        <title>NeMeSys: a biological resource for narrowing the gap between sequence and function in the human pathogen Neisseria meningitidis.</title>
        <authorList>
            <person name="Rusniok C."/>
            <person name="Vallenet D."/>
            <person name="Floquet S."/>
            <person name="Ewles H."/>
            <person name="Mouze-Soulama C."/>
            <person name="Brown D."/>
            <person name="Lajus A."/>
            <person name="Buchrieser C."/>
            <person name="Medigue C."/>
            <person name="Glaser P."/>
            <person name="Pelicic V."/>
        </authorList>
    </citation>
    <scope>NUCLEOTIDE SEQUENCE [LARGE SCALE GENOMIC DNA]</scope>
    <source>
        <strain evidence="2 3">8013</strain>
    </source>
</reference>
<gene>
    <name evidence="2" type="ordered locus">NMV_0102</name>
</gene>
<dbReference type="EMBL" id="FM999788">
    <property type="protein sequence ID" value="CAX49079.1"/>
    <property type="molecule type" value="Genomic_DNA"/>
</dbReference>
<feature type="transmembrane region" description="Helical" evidence="1">
    <location>
        <begin position="20"/>
        <end position="44"/>
    </location>
</feature>
<keyword evidence="1" id="KW-1133">Transmembrane helix</keyword>
<dbReference type="AlphaFoldDB" id="A0A9K2KNW3"/>
<evidence type="ECO:0000313" key="2">
    <source>
        <dbReference type="EMBL" id="CAX49079.1"/>
    </source>
</evidence>